<reference evidence="2" key="1">
    <citation type="submission" date="2020-12" db="EMBL/GenBank/DDBJ databases">
        <title>Geomonas sp. Red875, isolated from river sediment.</title>
        <authorList>
            <person name="Xu Z."/>
            <person name="Zhang Z."/>
            <person name="Masuda Y."/>
            <person name="Itoh H."/>
            <person name="Senoo K."/>
        </authorList>
    </citation>
    <scope>NUCLEOTIDE SEQUENCE</scope>
    <source>
        <strain evidence="2">Red875</strain>
    </source>
</reference>
<evidence type="ECO:0000259" key="1">
    <source>
        <dbReference type="Pfam" id="PF01208"/>
    </source>
</evidence>
<dbReference type="GO" id="GO:0006779">
    <property type="term" value="P:porphyrin-containing compound biosynthetic process"/>
    <property type="evidence" value="ECO:0007669"/>
    <property type="project" value="InterPro"/>
</dbReference>
<dbReference type="Gene3D" id="3.20.20.210">
    <property type="match status" value="1"/>
</dbReference>
<keyword evidence="3" id="KW-1185">Reference proteome</keyword>
<evidence type="ECO:0000313" key="3">
    <source>
        <dbReference type="Proteomes" id="UP000636888"/>
    </source>
</evidence>
<dbReference type="AlphaFoldDB" id="A0A8J7M3C1"/>
<dbReference type="InterPro" id="IPR052024">
    <property type="entry name" value="Methanogen_methyltrans"/>
</dbReference>
<proteinExistence type="predicted"/>
<protein>
    <submittedName>
        <fullName evidence="2">Uroporphyrinogen decarboxylase family protein</fullName>
    </submittedName>
</protein>
<dbReference type="Pfam" id="PF01208">
    <property type="entry name" value="URO-D"/>
    <property type="match status" value="1"/>
</dbReference>
<dbReference type="SUPFAM" id="SSF51726">
    <property type="entry name" value="UROD/MetE-like"/>
    <property type="match status" value="1"/>
</dbReference>
<dbReference type="GO" id="GO:0004853">
    <property type="term" value="F:uroporphyrinogen decarboxylase activity"/>
    <property type="evidence" value="ECO:0007669"/>
    <property type="project" value="InterPro"/>
</dbReference>
<name>A0A8J7M3C1_9BACT</name>
<dbReference type="EMBL" id="JAEMHM010000036">
    <property type="protein sequence ID" value="MBJ6727984.1"/>
    <property type="molecule type" value="Genomic_DNA"/>
</dbReference>
<feature type="domain" description="Uroporphyrinogen decarboxylase (URO-D)" evidence="1">
    <location>
        <begin position="2"/>
        <end position="336"/>
    </location>
</feature>
<dbReference type="PANTHER" id="PTHR47099:SF1">
    <property type="entry name" value="METHYLCOBAMIDE:COM METHYLTRANSFERASE MTBA"/>
    <property type="match status" value="1"/>
</dbReference>
<dbReference type="InterPro" id="IPR038071">
    <property type="entry name" value="UROD/MetE-like_sf"/>
</dbReference>
<dbReference type="CDD" id="cd03465">
    <property type="entry name" value="URO-D_like"/>
    <property type="match status" value="1"/>
</dbReference>
<accession>A0A8J7M3C1</accession>
<comment type="caution">
    <text evidence="2">The sequence shown here is derived from an EMBL/GenBank/DDBJ whole genome shotgun (WGS) entry which is preliminary data.</text>
</comment>
<organism evidence="2 3">
    <name type="scientific">Geomesophilobacter sediminis</name>
    <dbReference type="NCBI Taxonomy" id="2798584"/>
    <lineage>
        <taxon>Bacteria</taxon>
        <taxon>Pseudomonadati</taxon>
        <taxon>Thermodesulfobacteriota</taxon>
        <taxon>Desulfuromonadia</taxon>
        <taxon>Geobacterales</taxon>
        <taxon>Geobacteraceae</taxon>
        <taxon>Geomesophilobacter</taxon>
    </lineage>
</organism>
<gene>
    <name evidence="2" type="ORF">JFN93_25025</name>
</gene>
<dbReference type="PANTHER" id="PTHR47099">
    <property type="entry name" value="METHYLCOBAMIDE:COM METHYLTRANSFERASE MTBA"/>
    <property type="match status" value="1"/>
</dbReference>
<sequence length="347" mass="36800">MTPLERFAAYAAGSPVDRLPCVPIVGNTAARVIGVKVGAFRGNGKLIADAQVAAYRRFGYDVIRVFTDLYTQAEAMGAKVAYPGDETAYLEAPALNDPMEIDRLVPADPFKDGNLPHHLEAMQRAVDAVGSEVPVNGAVTCPFTNASFLVGADRLARLMLRDPAAVHRLCEVSLATNLAYAAAIMAVGATPSLTDAMSSNSVISPRQFREFSLPYLKRLIDFIHGKGKGVTLHICGKTAGIWQDMVDVGADCLSIDNDASLADAKAAVGDRVRLMGNVHPSEVMLQGTPEKVREATLACLAAAGDTPKGFIVASGCSLPTETPFANIDAMLDTVRDFRPSVPLIQAT</sequence>
<dbReference type="InterPro" id="IPR000257">
    <property type="entry name" value="Uroporphyrinogen_deCOase"/>
</dbReference>
<dbReference type="Proteomes" id="UP000636888">
    <property type="component" value="Unassembled WGS sequence"/>
</dbReference>
<evidence type="ECO:0000313" key="2">
    <source>
        <dbReference type="EMBL" id="MBJ6727984.1"/>
    </source>
</evidence>